<evidence type="ECO:0000256" key="1">
    <source>
        <dbReference type="SAM" id="MobiDB-lite"/>
    </source>
</evidence>
<feature type="region of interest" description="Disordered" evidence="1">
    <location>
        <begin position="440"/>
        <end position="475"/>
    </location>
</feature>
<feature type="region of interest" description="Disordered" evidence="1">
    <location>
        <begin position="249"/>
        <end position="268"/>
    </location>
</feature>
<feature type="compositionally biased region" description="Polar residues" evidence="1">
    <location>
        <begin position="126"/>
        <end position="171"/>
    </location>
</feature>
<gene>
    <name evidence="2" type="primary">troap</name>
</gene>
<feature type="compositionally biased region" description="Polar residues" evidence="1">
    <location>
        <begin position="249"/>
        <end position="261"/>
    </location>
</feature>
<reference evidence="2" key="3">
    <citation type="submission" date="2025-09" db="UniProtKB">
        <authorList>
            <consortium name="Ensembl"/>
        </authorList>
    </citation>
    <scope>IDENTIFICATION</scope>
</reference>
<protein>
    <submittedName>
        <fullName evidence="2">Uncharacterized LOC105419983</fullName>
    </submittedName>
</protein>
<name>A0A3B5JWS4_TAKRU</name>
<reference evidence="2" key="2">
    <citation type="submission" date="2025-08" db="UniProtKB">
        <authorList>
            <consortium name="Ensembl"/>
        </authorList>
    </citation>
    <scope>IDENTIFICATION</scope>
</reference>
<proteinExistence type="predicted"/>
<feature type="region of interest" description="Disordered" evidence="1">
    <location>
        <begin position="1"/>
        <end position="62"/>
    </location>
</feature>
<dbReference type="FunCoup" id="A0A3B5JWS4">
    <property type="interactions" value="58"/>
</dbReference>
<dbReference type="Ensembl" id="ENSTRUT00000049539.2">
    <property type="protein sequence ID" value="ENSTRUP00000047981.2"/>
    <property type="gene ID" value="ENSTRUG00000021701.2"/>
</dbReference>
<feature type="region of interest" description="Disordered" evidence="1">
    <location>
        <begin position="542"/>
        <end position="562"/>
    </location>
</feature>
<evidence type="ECO:0000313" key="3">
    <source>
        <dbReference type="Proteomes" id="UP000005226"/>
    </source>
</evidence>
<dbReference type="PANTHER" id="PTHR15289">
    <property type="entry name" value="TASTIN"/>
    <property type="match status" value="1"/>
</dbReference>
<sequence length="653" mass="71712">MDSSPVLRQQNQNKISHFLRMKNEQSKTNHPKSPKSAPHYSNQDENKDPQKSAVGKKASVRQGVSRLPVLAKSLHLPSPSSFSLSHCKWEEKPLAGKAKKEKPCTRPLPFNRSHCKNSRKAAEYEQPSSVLQSNPGSRSVQQSNAACCVTQKQSNGRANQSKYPHVSQNRADLTKRAEGSEGNVAENTSKCKGQRAAVTNLKPSAHLSHHVSSIPNNTCHQNNAASSAEACTHNMNQLSIKDLSATSHAQQSVQLTEQARSSTDKGESFKTDHAALLSILRNDGVSATGLGSKPYNDLPQRVSILKNKQKAGPNVGFMKSEPFSPDPAALQSILQNEGLKVGGCLGATPKNAIRPSGRGTSVYTAQRVPARKQQVEATRATAEPVGLKWTPQRVPNTRHQPMSAMKWHLSTQPSPYCMTPGLRSCKTNRMPHQEEIVQRLFDDQEEESTTNVTEKAPEKPVQDPANTSHKEEKGETCSADGCEQQRTVGAQPFIQAPQRASVIFFSTGKKLLRVPRFERQEDWTLQEQDCAGPTQARQLLPAKEETREESGPTSRPAAAQTLHKDSIVQKSCVVSSAVAMLRKRLPPLEELRLDEEVATYTSLLAATGFLPPQPRCGNPLAAMLHFEESSRFVPIDLDPASDPTWPCSLMEER</sequence>
<dbReference type="Proteomes" id="UP000005226">
    <property type="component" value="Chromosome 3"/>
</dbReference>
<organism evidence="2 3">
    <name type="scientific">Takifugu rubripes</name>
    <name type="common">Japanese pufferfish</name>
    <name type="synonym">Fugu rubripes</name>
    <dbReference type="NCBI Taxonomy" id="31033"/>
    <lineage>
        <taxon>Eukaryota</taxon>
        <taxon>Metazoa</taxon>
        <taxon>Chordata</taxon>
        <taxon>Craniata</taxon>
        <taxon>Vertebrata</taxon>
        <taxon>Euteleostomi</taxon>
        <taxon>Actinopterygii</taxon>
        <taxon>Neopterygii</taxon>
        <taxon>Teleostei</taxon>
        <taxon>Neoteleostei</taxon>
        <taxon>Acanthomorphata</taxon>
        <taxon>Eupercaria</taxon>
        <taxon>Tetraodontiformes</taxon>
        <taxon>Tetradontoidea</taxon>
        <taxon>Tetraodontidae</taxon>
        <taxon>Takifugu</taxon>
    </lineage>
</organism>
<feature type="compositionally biased region" description="Polar residues" evidence="1">
    <location>
        <begin position="1"/>
        <end position="15"/>
    </location>
</feature>
<dbReference type="GeneTree" id="ENSGT00530000068920"/>
<dbReference type="AlphaFoldDB" id="A0A3B5JWS4"/>
<dbReference type="RefSeq" id="XP_011620228.2">
    <property type="nucleotide sequence ID" value="XM_011621926.2"/>
</dbReference>
<keyword evidence="3" id="KW-1185">Reference proteome</keyword>
<evidence type="ECO:0000313" key="2">
    <source>
        <dbReference type="Ensembl" id="ENSTRUP00000047981.2"/>
    </source>
</evidence>
<dbReference type="OMA" id="LHFEESM"/>
<reference evidence="2 3" key="1">
    <citation type="journal article" date="2011" name="Genome Biol. Evol.">
        <title>Integration of the genetic map and genome assembly of fugu facilitates insights into distinct features of genome evolution in teleosts and mammals.</title>
        <authorList>
            <person name="Kai W."/>
            <person name="Kikuchi K."/>
            <person name="Tohari S."/>
            <person name="Chew A.K."/>
            <person name="Tay A."/>
            <person name="Fujiwara A."/>
            <person name="Hosoya S."/>
            <person name="Suetake H."/>
            <person name="Naruse K."/>
            <person name="Brenner S."/>
            <person name="Suzuki Y."/>
            <person name="Venkatesh B."/>
        </authorList>
    </citation>
    <scope>NUCLEOTIDE SEQUENCE [LARGE SCALE GENOMIC DNA]</scope>
</reference>
<dbReference type="GeneID" id="105419983"/>
<dbReference type="InParanoid" id="A0A3B5JWS4"/>
<feature type="region of interest" description="Disordered" evidence="1">
    <location>
        <begin position="92"/>
        <end position="194"/>
    </location>
</feature>
<accession>A0A3B5JWS4</accession>
<dbReference type="InterPro" id="IPR026133">
    <property type="entry name" value="Tastin"/>
</dbReference>
<dbReference type="PANTHER" id="PTHR15289:SF3">
    <property type="entry name" value="TASTIN"/>
    <property type="match status" value="1"/>
</dbReference>